<proteinExistence type="predicted"/>
<accession>A0A9E7RVW6</accession>
<sequence>MRHPENITSQDQPGGEVTWRVCSRVNIHDELGIGREQMTP</sequence>
<dbReference type="Proteomes" id="UP001369247">
    <property type="component" value="Unassembled WGS sequence"/>
</dbReference>
<keyword evidence="3" id="KW-1185">Reference proteome</keyword>
<organism evidence="2">
    <name type="scientific">Methanothermobacter wolfeii</name>
    <name type="common">Methanobacterium wolfei</name>
    <dbReference type="NCBI Taxonomy" id="145261"/>
    <lineage>
        <taxon>Archaea</taxon>
        <taxon>Methanobacteriati</taxon>
        <taxon>Methanobacteriota</taxon>
        <taxon>Methanomada group</taxon>
        <taxon>Methanobacteria</taxon>
        <taxon>Methanobacteriales</taxon>
        <taxon>Methanobacteriaceae</taxon>
        <taxon>Methanothermobacter</taxon>
    </lineage>
</organism>
<reference evidence="2" key="1">
    <citation type="submission" date="2022-09" db="EMBL/GenBank/DDBJ databases">
        <title>Characterization of three MwoI isoschizomers from sequenced genome and metagenomes.</title>
        <authorList>
            <person name="Fomenkov A."/>
            <person name="Xu S.Y."/>
            <person name="Roberts R.J."/>
        </authorList>
    </citation>
    <scope>NUCLEOTIDE SEQUENCE</scope>
    <source>
        <strain evidence="2">DSM 2970</strain>
    </source>
</reference>
<evidence type="ECO:0000313" key="3">
    <source>
        <dbReference type="Proteomes" id="UP001369247"/>
    </source>
</evidence>
<gene>
    <name evidence="2" type="ORF">N5910_03295</name>
    <name evidence="1" type="ORF">U2150_08205</name>
</gene>
<dbReference type="Proteomes" id="UP001065373">
    <property type="component" value="Chromosome"/>
</dbReference>
<evidence type="ECO:0000313" key="1">
    <source>
        <dbReference type="EMBL" id="MEJ8543468.1"/>
    </source>
</evidence>
<reference evidence="1 3" key="2">
    <citation type="submission" date="2023-12" db="EMBL/GenBank/DDBJ databases">
        <title>Phenotypic and Genomic Characterization of Methanothermobacter wolfeii Strain BSEL, a CO2-Capturing Archaeon with Minimal Nutrient Requirements.</title>
        <authorList>
            <person name="Ale Enriquez F."/>
            <person name="Ahring B.K."/>
        </authorList>
    </citation>
    <scope>NUCLEOTIDE SEQUENCE [LARGE SCALE GENOMIC DNA]</scope>
    <source>
        <strain evidence="1 3">BSEL-1</strain>
    </source>
</reference>
<dbReference type="AlphaFoldDB" id="A0A9E7RVW6"/>
<evidence type="ECO:0000313" key="2">
    <source>
        <dbReference type="EMBL" id="UXH32327.1"/>
    </source>
</evidence>
<name>A0A9E7RVW6_METWO</name>
<dbReference type="EMBL" id="JAXUHJ010000014">
    <property type="protein sequence ID" value="MEJ8543468.1"/>
    <property type="molecule type" value="Genomic_DNA"/>
</dbReference>
<dbReference type="RefSeq" id="WP_255477826.1">
    <property type="nucleotide sequence ID" value="NZ_CP104550.1"/>
</dbReference>
<dbReference type="GeneID" id="73769996"/>
<protein>
    <submittedName>
        <fullName evidence="2">Uncharacterized protein</fullName>
    </submittedName>
</protein>
<dbReference type="EMBL" id="CP104550">
    <property type="protein sequence ID" value="UXH32327.1"/>
    <property type="molecule type" value="Genomic_DNA"/>
</dbReference>